<gene>
    <name evidence="1" type="ORF">S03H2_70905</name>
</gene>
<proteinExistence type="predicted"/>
<feature type="non-terminal residue" evidence="1">
    <location>
        <position position="1"/>
    </location>
</feature>
<sequence length="29" mass="3261">AGSFTLSVRLNKGLILLVLYRESNVKKIK</sequence>
<reference evidence="1" key="1">
    <citation type="journal article" date="2014" name="Front. Microbiol.">
        <title>High frequency of phylogenetically diverse reductive dehalogenase-homologous genes in deep subseafloor sedimentary metagenomes.</title>
        <authorList>
            <person name="Kawai M."/>
            <person name="Futagami T."/>
            <person name="Toyoda A."/>
            <person name="Takaki Y."/>
            <person name="Nishi S."/>
            <person name="Hori S."/>
            <person name="Arai W."/>
            <person name="Tsubouchi T."/>
            <person name="Morono Y."/>
            <person name="Uchiyama I."/>
            <person name="Ito T."/>
            <person name="Fujiyama A."/>
            <person name="Inagaki F."/>
            <person name="Takami H."/>
        </authorList>
    </citation>
    <scope>NUCLEOTIDE SEQUENCE</scope>
    <source>
        <strain evidence="1">Expedition CK06-06</strain>
    </source>
</reference>
<comment type="caution">
    <text evidence="1">The sequence shown here is derived from an EMBL/GenBank/DDBJ whole genome shotgun (WGS) entry which is preliminary data.</text>
</comment>
<dbReference type="AlphaFoldDB" id="X1KW91"/>
<organism evidence="1">
    <name type="scientific">marine sediment metagenome</name>
    <dbReference type="NCBI Taxonomy" id="412755"/>
    <lineage>
        <taxon>unclassified sequences</taxon>
        <taxon>metagenomes</taxon>
        <taxon>ecological metagenomes</taxon>
    </lineage>
</organism>
<name>X1KW91_9ZZZZ</name>
<protein>
    <submittedName>
        <fullName evidence="1">Uncharacterized protein</fullName>
    </submittedName>
</protein>
<accession>X1KW91</accession>
<evidence type="ECO:0000313" key="1">
    <source>
        <dbReference type="EMBL" id="GAH97910.1"/>
    </source>
</evidence>
<dbReference type="EMBL" id="BARU01047270">
    <property type="protein sequence ID" value="GAH97910.1"/>
    <property type="molecule type" value="Genomic_DNA"/>
</dbReference>